<organism evidence="2 3">
    <name type="scientific">Delitschia confertaspora ATCC 74209</name>
    <dbReference type="NCBI Taxonomy" id="1513339"/>
    <lineage>
        <taxon>Eukaryota</taxon>
        <taxon>Fungi</taxon>
        <taxon>Dikarya</taxon>
        <taxon>Ascomycota</taxon>
        <taxon>Pezizomycotina</taxon>
        <taxon>Dothideomycetes</taxon>
        <taxon>Pleosporomycetidae</taxon>
        <taxon>Pleosporales</taxon>
        <taxon>Delitschiaceae</taxon>
        <taxon>Delitschia</taxon>
    </lineage>
</organism>
<keyword evidence="1" id="KW-0472">Membrane</keyword>
<accession>A0A9P4JM89</accession>
<keyword evidence="1" id="KW-1133">Transmembrane helix</keyword>
<reference evidence="2" key="1">
    <citation type="journal article" date="2020" name="Stud. Mycol.">
        <title>101 Dothideomycetes genomes: a test case for predicting lifestyles and emergence of pathogens.</title>
        <authorList>
            <person name="Haridas S."/>
            <person name="Albert R."/>
            <person name="Binder M."/>
            <person name="Bloem J."/>
            <person name="Labutti K."/>
            <person name="Salamov A."/>
            <person name="Andreopoulos B."/>
            <person name="Baker S."/>
            <person name="Barry K."/>
            <person name="Bills G."/>
            <person name="Bluhm B."/>
            <person name="Cannon C."/>
            <person name="Castanera R."/>
            <person name="Culley D."/>
            <person name="Daum C."/>
            <person name="Ezra D."/>
            <person name="Gonzalez J."/>
            <person name="Henrissat B."/>
            <person name="Kuo A."/>
            <person name="Liang C."/>
            <person name="Lipzen A."/>
            <person name="Lutzoni F."/>
            <person name="Magnuson J."/>
            <person name="Mondo S."/>
            <person name="Nolan M."/>
            <person name="Ohm R."/>
            <person name="Pangilinan J."/>
            <person name="Park H.-J."/>
            <person name="Ramirez L."/>
            <person name="Alfaro M."/>
            <person name="Sun H."/>
            <person name="Tritt A."/>
            <person name="Yoshinaga Y."/>
            <person name="Zwiers L.-H."/>
            <person name="Turgeon B."/>
            <person name="Goodwin S."/>
            <person name="Spatafora J."/>
            <person name="Crous P."/>
            <person name="Grigoriev I."/>
        </authorList>
    </citation>
    <scope>NUCLEOTIDE SEQUENCE</scope>
    <source>
        <strain evidence="2">ATCC 74209</strain>
    </source>
</reference>
<evidence type="ECO:0000313" key="2">
    <source>
        <dbReference type="EMBL" id="KAF2202006.1"/>
    </source>
</evidence>
<name>A0A9P4JM89_9PLEO</name>
<gene>
    <name evidence="2" type="ORF">GQ43DRAFT_13596</name>
</gene>
<comment type="caution">
    <text evidence="2">The sequence shown here is derived from an EMBL/GenBank/DDBJ whole genome shotgun (WGS) entry which is preliminary data.</text>
</comment>
<protein>
    <submittedName>
        <fullName evidence="2">Uncharacterized protein</fullName>
    </submittedName>
</protein>
<dbReference type="Proteomes" id="UP000799536">
    <property type="component" value="Unassembled WGS sequence"/>
</dbReference>
<feature type="transmembrane region" description="Helical" evidence="1">
    <location>
        <begin position="37"/>
        <end position="66"/>
    </location>
</feature>
<sequence>MGGSNAVVVVGTFQSSLFPESWLLVRKYWLVSTVPVVGAYLVSGIVTHMIVVTVMCTSVVVFTVAVEPYGQVWSSVALWLLMERCSLGRLVRVRRRNYRARVI</sequence>
<proteinExistence type="predicted"/>
<dbReference type="AlphaFoldDB" id="A0A9P4JM89"/>
<evidence type="ECO:0000256" key="1">
    <source>
        <dbReference type="SAM" id="Phobius"/>
    </source>
</evidence>
<keyword evidence="3" id="KW-1185">Reference proteome</keyword>
<evidence type="ECO:0000313" key="3">
    <source>
        <dbReference type="Proteomes" id="UP000799536"/>
    </source>
</evidence>
<keyword evidence="1" id="KW-0812">Transmembrane</keyword>
<dbReference type="EMBL" id="ML993953">
    <property type="protein sequence ID" value="KAF2202006.1"/>
    <property type="molecule type" value="Genomic_DNA"/>
</dbReference>